<protein>
    <recommendedName>
        <fullName evidence="2">Histidine kinase/HSP90-like ATPase domain-containing protein</fullName>
    </recommendedName>
</protein>
<dbReference type="Pfam" id="PF13581">
    <property type="entry name" value="HATPase_c_2"/>
    <property type="match status" value="1"/>
</dbReference>
<evidence type="ECO:0000256" key="1">
    <source>
        <dbReference type="ARBA" id="ARBA00022527"/>
    </source>
</evidence>
<dbReference type="PANTHER" id="PTHR35526">
    <property type="entry name" value="ANTI-SIGMA-F FACTOR RSBW-RELATED"/>
    <property type="match status" value="1"/>
</dbReference>
<comment type="caution">
    <text evidence="3">The sequence shown here is derived from an EMBL/GenBank/DDBJ whole genome shotgun (WGS) entry which is preliminary data.</text>
</comment>
<dbReference type="InterPro" id="IPR003594">
    <property type="entry name" value="HATPase_dom"/>
</dbReference>
<sequence length="137" mass="15004">MIPTRTLRLASKLSEIRRLAQAVDEFAARNGVSEKAAHHVNLAADELITNAIEYGGAEPGRRIVVTLRREPDSLVMEITHRGVAFDPTLEVAPPDLTADVEDRAVGGLGVHFAKTFLDGLSYVRRRGANHLILTKKL</sequence>
<dbReference type="Gene3D" id="3.30.565.10">
    <property type="entry name" value="Histidine kinase-like ATPase, C-terminal domain"/>
    <property type="match status" value="1"/>
</dbReference>
<dbReference type="CDD" id="cd16936">
    <property type="entry name" value="HATPase_RsbW-like"/>
    <property type="match status" value="1"/>
</dbReference>
<dbReference type="Proteomes" id="UP000630353">
    <property type="component" value="Unassembled WGS sequence"/>
</dbReference>
<keyword evidence="1" id="KW-0418">Kinase</keyword>
<reference evidence="3" key="1">
    <citation type="journal article" date="2014" name="Int. J. Syst. Evol. Microbiol.">
        <title>Complete genome sequence of Corynebacterium casei LMG S-19264T (=DSM 44701T), isolated from a smear-ripened cheese.</title>
        <authorList>
            <consortium name="US DOE Joint Genome Institute (JGI-PGF)"/>
            <person name="Walter F."/>
            <person name="Albersmeier A."/>
            <person name="Kalinowski J."/>
            <person name="Ruckert C."/>
        </authorList>
    </citation>
    <scope>NUCLEOTIDE SEQUENCE</scope>
    <source>
        <strain evidence="3">KCTC 42651</strain>
    </source>
</reference>
<evidence type="ECO:0000313" key="4">
    <source>
        <dbReference type="Proteomes" id="UP000630353"/>
    </source>
</evidence>
<proteinExistence type="predicted"/>
<reference evidence="3" key="2">
    <citation type="submission" date="2020-09" db="EMBL/GenBank/DDBJ databases">
        <authorList>
            <person name="Sun Q."/>
            <person name="Kim S."/>
        </authorList>
    </citation>
    <scope>NUCLEOTIDE SEQUENCE</scope>
    <source>
        <strain evidence="3">KCTC 42651</strain>
    </source>
</reference>
<evidence type="ECO:0000259" key="2">
    <source>
        <dbReference type="Pfam" id="PF13581"/>
    </source>
</evidence>
<evidence type="ECO:0000313" key="3">
    <source>
        <dbReference type="EMBL" id="GHD49090.1"/>
    </source>
</evidence>
<dbReference type="SUPFAM" id="SSF55874">
    <property type="entry name" value="ATPase domain of HSP90 chaperone/DNA topoisomerase II/histidine kinase"/>
    <property type="match status" value="1"/>
</dbReference>
<feature type="domain" description="Histidine kinase/HSP90-like ATPase" evidence="2">
    <location>
        <begin position="10"/>
        <end position="135"/>
    </location>
</feature>
<dbReference type="PANTHER" id="PTHR35526:SF6">
    <property type="entry name" value="SLR1861 PROTEIN"/>
    <property type="match status" value="1"/>
</dbReference>
<keyword evidence="1" id="KW-0808">Transferase</keyword>
<gene>
    <name evidence="3" type="ORF">GCM10017083_20950</name>
</gene>
<name>A0A918XR77_9PROT</name>
<dbReference type="InterPro" id="IPR050267">
    <property type="entry name" value="Anti-sigma-factor_SerPK"/>
</dbReference>
<accession>A0A918XR77</accession>
<dbReference type="EMBL" id="BMZS01000004">
    <property type="protein sequence ID" value="GHD49090.1"/>
    <property type="molecule type" value="Genomic_DNA"/>
</dbReference>
<organism evidence="3 4">
    <name type="scientific">Thalassobaculum fulvum</name>
    <dbReference type="NCBI Taxonomy" id="1633335"/>
    <lineage>
        <taxon>Bacteria</taxon>
        <taxon>Pseudomonadati</taxon>
        <taxon>Pseudomonadota</taxon>
        <taxon>Alphaproteobacteria</taxon>
        <taxon>Rhodospirillales</taxon>
        <taxon>Thalassobaculaceae</taxon>
        <taxon>Thalassobaculum</taxon>
    </lineage>
</organism>
<dbReference type="InterPro" id="IPR036890">
    <property type="entry name" value="HATPase_C_sf"/>
</dbReference>
<dbReference type="RefSeq" id="WP_189989114.1">
    <property type="nucleotide sequence ID" value="NZ_BMZS01000004.1"/>
</dbReference>
<dbReference type="AlphaFoldDB" id="A0A918XR77"/>
<keyword evidence="1" id="KW-0723">Serine/threonine-protein kinase</keyword>
<dbReference type="GO" id="GO:0004674">
    <property type="term" value="F:protein serine/threonine kinase activity"/>
    <property type="evidence" value="ECO:0007669"/>
    <property type="project" value="UniProtKB-KW"/>
</dbReference>
<keyword evidence="4" id="KW-1185">Reference proteome</keyword>